<dbReference type="GeneID" id="109787200"/>
<protein>
    <recommendedName>
        <fullName evidence="16">Protein kinase domain-containing protein</fullName>
    </recommendedName>
</protein>
<keyword evidence="13" id="KW-0675">Receptor</keyword>
<dbReference type="InterPro" id="IPR000719">
    <property type="entry name" value="Prot_kinase_dom"/>
</dbReference>
<keyword evidence="4" id="KW-1003">Cell membrane</keyword>
<dbReference type="PROSITE" id="PS00108">
    <property type="entry name" value="PROTEIN_KINASE_ST"/>
    <property type="match status" value="1"/>
</dbReference>
<reference evidence="17" key="3">
    <citation type="journal article" date="2017" name="Nature">
        <title>Genome sequence of the progenitor of the wheat D genome Aegilops tauschii.</title>
        <authorList>
            <person name="Luo M.C."/>
            <person name="Gu Y.Q."/>
            <person name="Puiu D."/>
            <person name="Wang H."/>
            <person name="Twardziok S.O."/>
            <person name="Deal K.R."/>
            <person name="Huo N."/>
            <person name="Zhu T."/>
            <person name="Wang L."/>
            <person name="Wang Y."/>
            <person name="McGuire P.E."/>
            <person name="Liu S."/>
            <person name="Long H."/>
            <person name="Ramasamy R.K."/>
            <person name="Rodriguez J.C."/>
            <person name="Van S.L."/>
            <person name="Yuan L."/>
            <person name="Wang Z."/>
            <person name="Xia Z."/>
            <person name="Xiao L."/>
            <person name="Anderson O.D."/>
            <person name="Ouyang S."/>
            <person name="Liang Y."/>
            <person name="Zimin A.V."/>
            <person name="Pertea G."/>
            <person name="Qi P."/>
            <person name="Bennetzen J.L."/>
            <person name="Dai X."/>
            <person name="Dawson M.W."/>
            <person name="Muller H.G."/>
            <person name="Kugler K."/>
            <person name="Rivarola-Duarte L."/>
            <person name="Spannagl M."/>
            <person name="Mayer K.F.X."/>
            <person name="Lu F.H."/>
            <person name="Bevan M.W."/>
            <person name="Leroy P."/>
            <person name="Li P."/>
            <person name="You F.M."/>
            <person name="Sun Q."/>
            <person name="Liu Z."/>
            <person name="Lyons E."/>
            <person name="Wicker T."/>
            <person name="Salzberg S.L."/>
            <person name="Devos K.M."/>
            <person name="Dvorak J."/>
        </authorList>
    </citation>
    <scope>NUCLEOTIDE SEQUENCE [LARGE SCALE GENOMIC DNA]</scope>
    <source>
        <strain evidence="17">cv. AL8/78</strain>
    </source>
</reference>
<dbReference type="RefSeq" id="XP_020201341.1">
    <property type="nucleotide sequence ID" value="XM_020345752.4"/>
</dbReference>
<dbReference type="InterPro" id="IPR011009">
    <property type="entry name" value="Kinase-like_dom_sf"/>
</dbReference>
<feature type="binding site" evidence="15">
    <location>
        <position position="50"/>
    </location>
    <ligand>
        <name>ATP</name>
        <dbReference type="ChEBI" id="CHEBI:30616"/>
    </ligand>
</feature>
<dbReference type="GO" id="GO:0004672">
    <property type="term" value="F:protein kinase activity"/>
    <property type="evidence" value="ECO:0007669"/>
    <property type="project" value="InterPro"/>
</dbReference>
<sequence length="937" mass="106934">MTVKENILYLNHEWLKEITDTFSDQRRIGEGTYGVVYKGASNEEEFAVKKLYNLTRNDDKQFHLGLDELDKVQHKNIVRLVGYCNEIRHRYAEYKGETVCAEVIERALVLEYCDNGSLRLLLSDDYNGLDWPTRYKIIKGTCDGLEYLHGQNPPFCHLNIKPDNILLDKYMEPKLSDGLSRLFHREVSRNTVLAKTTVAYVSPEYRYDGQISLKCDIYSIGVVMLEIVAGSTGRSKCLEMPRQDFIDLVRGNWRNRLRLIFRGSTLDAYCQQVERCTEIALNCMEIDLHKRPHIVDITIILNKTETHEGFDDPKVWKMSFKELQVITNDFSEEIGKGAFGVVYKGMLKNGEAVAVKKLDHYLANQRKQIESEEHLKNLEHKNIVQLIGYCEETIHVPRSHESKPGEYTLVDMTESLLCYEFLSNGSLEDKMWKANSPELDWKTRHTLIKGICEGLHYLHYGCLDAPIVHRDLKPANILLDDDMVPKLGDFGLSRIVPETQAHITAFAVGSSGYMAPETIGRREITPKADIYSLGVLILEVITGRSPPYIEYSGQCYVDKVREDRNQNSYVASRYPLLEESLHQQVDSWISIGLRCTEELPQRRPTIEHIIHFLEAESSSSLGPPDREVRMISFKEFEDITNKFSEKQLHGESIFGAVYEGTRVDGEEMIVIKLKEHRRPSETQFNLVVNGLRFEHKNILQLKGYCDETVEAASKRLLCYELLQNGSLDRKIFGDQSLTQHPWEERYRIIQDICKVLQYLHEECKDVHMGITAGNIWLDNDMLPKVGCCGLSRIFAADPTQIYNTKVVGSWGYLAPEHIELTKMSTKSDIYSLGILIMEIVTGEKCPSNDNGSPVSFITNVRESWLKGSHIAAKYPSLDAICIQQVKGCIKIGVQCTELVPNKRPTAGEIVLMLEEECTKKPGFWNALCSGICPVGEL</sequence>
<keyword evidence="14" id="KW-0325">Glycoprotein</keyword>
<dbReference type="Pfam" id="PF00069">
    <property type="entry name" value="Pkinase"/>
    <property type="match status" value="3"/>
</dbReference>
<keyword evidence="18" id="KW-1185">Reference proteome</keyword>
<evidence type="ECO:0000256" key="4">
    <source>
        <dbReference type="ARBA" id="ARBA00022475"/>
    </source>
</evidence>
<feature type="binding site" evidence="15">
    <location>
        <position position="357"/>
    </location>
    <ligand>
        <name>ATP</name>
        <dbReference type="ChEBI" id="CHEBI:30616"/>
    </ligand>
</feature>
<dbReference type="SMART" id="SM00220">
    <property type="entry name" value="S_TKc"/>
    <property type="match status" value="2"/>
</dbReference>
<reference evidence="17" key="4">
    <citation type="submission" date="2019-03" db="UniProtKB">
        <authorList>
            <consortium name="EnsemblPlants"/>
        </authorList>
    </citation>
    <scope>IDENTIFICATION</scope>
</reference>
<feature type="domain" description="Protein kinase" evidence="16">
    <location>
        <begin position="22"/>
        <end position="310"/>
    </location>
</feature>
<dbReference type="PROSITE" id="PS00107">
    <property type="entry name" value="PROTEIN_KINASE_ATP"/>
    <property type="match status" value="2"/>
</dbReference>
<feature type="domain" description="Protein kinase" evidence="16">
    <location>
        <begin position="328"/>
        <end position="613"/>
    </location>
</feature>
<dbReference type="KEGG" id="ats:109787200"/>
<proteinExistence type="inferred from homology"/>
<dbReference type="PANTHER" id="PTHR45707">
    <property type="entry name" value="C2 CALCIUM/LIPID-BINDING PLANT PHOSPHORIBOSYLTRANSFERASE FAMILY PROTEIN"/>
    <property type="match status" value="1"/>
</dbReference>
<reference evidence="18" key="1">
    <citation type="journal article" date="2014" name="Science">
        <title>Ancient hybridizations among the ancestral genomes of bread wheat.</title>
        <authorList>
            <consortium name="International Wheat Genome Sequencing Consortium,"/>
            <person name="Marcussen T."/>
            <person name="Sandve S.R."/>
            <person name="Heier L."/>
            <person name="Spannagl M."/>
            <person name="Pfeifer M."/>
            <person name="Jakobsen K.S."/>
            <person name="Wulff B.B."/>
            <person name="Steuernagel B."/>
            <person name="Mayer K.F."/>
            <person name="Olsen O.A."/>
        </authorList>
    </citation>
    <scope>NUCLEOTIDE SEQUENCE [LARGE SCALE GENOMIC DNA]</scope>
    <source>
        <strain evidence="18">cv. AL8/78</strain>
    </source>
</reference>
<dbReference type="Gramene" id="AET7Gv20012200.1">
    <property type="protein sequence ID" value="AET7Gv20012200.1"/>
    <property type="gene ID" value="AET7Gv20012200"/>
</dbReference>
<evidence type="ECO:0000256" key="10">
    <source>
        <dbReference type="ARBA" id="ARBA00022840"/>
    </source>
</evidence>
<evidence type="ECO:0000256" key="14">
    <source>
        <dbReference type="ARBA" id="ARBA00023180"/>
    </source>
</evidence>
<dbReference type="GO" id="GO:0002229">
    <property type="term" value="P:defense response to oomycetes"/>
    <property type="evidence" value="ECO:0007669"/>
    <property type="project" value="UniProtKB-ARBA"/>
</dbReference>
<dbReference type="EnsemblPlants" id="AET7Gv20012200.1">
    <property type="protein sequence ID" value="AET7Gv20012200.1"/>
    <property type="gene ID" value="AET7Gv20012200"/>
</dbReference>
<evidence type="ECO:0000256" key="3">
    <source>
        <dbReference type="ARBA" id="ARBA00010217"/>
    </source>
</evidence>
<evidence type="ECO:0000256" key="9">
    <source>
        <dbReference type="ARBA" id="ARBA00022777"/>
    </source>
</evidence>
<keyword evidence="8 15" id="KW-0547">Nucleotide-binding</keyword>
<dbReference type="GO" id="GO:0005886">
    <property type="term" value="C:plasma membrane"/>
    <property type="evidence" value="ECO:0007669"/>
    <property type="project" value="UniProtKB-SubCell"/>
</dbReference>
<evidence type="ECO:0000256" key="5">
    <source>
        <dbReference type="ARBA" id="ARBA00022679"/>
    </source>
</evidence>
<comment type="similarity">
    <text evidence="3">In the C-terminal section; belongs to the protein kinase superfamily. Ser/Thr protein kinase family.</text>
</comment>
<keyword evidence="11" id="KW-1133">Transmembrane helix</keyword>
<dbReference type="Gene3D" id="3.30.200.20">
    <property type="entry name" value="Phosphorylase Kinase, domain 1"/>
    <property type="match status" value="3"/>
</dbReference>
<keyword evidence="7" id="KW-0732">Signal</keyword>
<evidence type="ECO:0000259" key="16">
    <source>
        <dbReference type="PROSITE" id="PS50011"/>
    </source>
</evidence>
<evidence type="ECO:0000256" key="6">
    <source>
        <dbReference type="ARBA" id="ARBA00022692"/>
    </source>
</evidence>
<evidence type="ECO:0000313" key="17">
    <source>
        <dbReference type="EnsemblPlants" id="AET7Gv20012200.1"/>
    </source>
</evidence>
<evidence type="ECO:0000256" key="13">
    <source>
        <dbReference type="ARBA" id="ARBA00023170"/>
    </source>
</evidence>
<dbReference type="FunFam" id="1.10.510.10:FF:000240">
    <property type="entry name" value="Lectin-domain containing receptor kinase A4.3"/>
    <property type="match status" value="1"/>
</dbReference>
<comment type="subcellular location">
    <subcellularLocation>
        <location evidence="1">Cell membrane</location>
        <topology evidence="1">Single-pass type I membrane protein</topology>
    </subcellularLocation>
</comment>
<evidence type="ECO:0000256" key="7">
    <source>
        <dbReference type="ARBA" id="ARBA00022729"/>
    </source>
</evidence>
<keyword evidence="5" id="KW-0808">Transferase</keyword>
<evidence type="ECO:0000256" key="2">
    <source>
        <dbReference type="ARBA" id="ARBA00008536"/>
    </source>
</evidence>
<dbReference type="GO" id="GO:0005524">
    <property type="term" value="F:ATP binding"/>
    <property type="evidence" value="ECO:0007669"/>
    <property type="project" value="UniProtKB-UniRule"/>
</dbReference>
<reference evidence="18" key="2">
    <citation type="journal article" date="2017" name="Nat. Plants">
        <title>The Aegilops tauschii genome reveals multiple impacts of transposons.</title>
        <authorList>
            <person name="Zhao G."/>
            <person name="Zou C."/>
            <person name="Li K."/>
            <person name="Wang K."/>
            <person name="Li T."/>
            <person name="Gao L."/>
            <person name="Zhang X."/>
            <person name="Wang H."/>
            <person name="Yang Z."/>
            <person name="Liu X."/>
            <person name="Jiang W."/>
            <person name="Mao L."/>
            <person name="Kong X."/>
            <person name="Jiao Y."/>
            <person name="Jia J."/>
        </authorList>
    </citation>
    <scope>NUCLEOTIDE SEQUENCE [LARGE SCALE GENOMIC DNA]</scope>
    <source>
        <strain evidence="18">cv. AL8/78</strain>
    </source>
</reference>
<keyword evidence="6" id="KW-0812">Transmembrane</keyword>
<dbReference type="OMA" id="HIMEDEC"/>
<dbReference type="InterPro" id="IPR017441">
    <property type="entry name" value="Protein_kinase_ATP_BS"/>
</dbReference>
<accession>A0A453QA48</accession>
<evidence type="ECO:0000256" key="12">
    <source>
        <dbReference type="ARBA" id="ARBA00023136"/>
    </source>
</evidence>
<dbReference type="InterPro" id="IPR008271">
    <property type="entry name" value="Ser/Thr_kinase_AS"/>
</dbReference>
<evidence type="ECO:0000256" key="8">
    <source>
        <dbReference type="ARBA" id="ARBA00022741"/>
    </source>
</evidence>
<comment type="similarity">
    <text evidence="2">In the N-terminal section; belongs to the leguminous lectin family.</text>
</comment>
<dbReference type="PANTHER" id="PTHR45707:SF76">
    <property type="entry name" value="PROTEIN KINASE DOMAIN-CONTAINING PROTEIN"/>
    <property type="match status" value="1"/>
</dbReference>
<reference evidence="17" key="5">
    <citation type="journal article" date="2021" name="G3 (Bethesda)">
        <title>Aegilops tauschii genome assembly Aet v5.0 features greater sequence contiguity and improved annotation.</title>
        <authorList>
            <person name="Wang L."/>
            <person name="Zhu T."/>
            <person name="Rodriguez J.C."/>
            <person name="Deal K.R."/>
            <person name="Dubcovsky J."/>
            <person name="McGuire P.E."/>
            <person name="Lux T."/>
            <person name="Spannagl M."/>
            <person name="Mayer K.F.X."/>
            <person name="Baldrich P."/>
            <person name="Meyers B.C."/>
            <person name="Huo N."/>
            <person name="Gu Y.Q."/>
            <person name="Zhou H."/>
            <person name="Devos K.M."/>
            <person name="Bennetzen J.L."/>
            <person name="Unver T."/>
            <person name="Budak H."/>
            <person name="Gulick P.J."/>
            <person name="Galiba G."/>
            <person name="Kalapos B."/>
            <person name="Nelson D.R."/>
            <person name="Li P."/>
            <person name="You F.M."/>
            <person name="Luo M.C."/>
            <person name="Dvorak J."/>
        </authorList>
    </citation>
    <scope>NUCLEOTIDE SEQUENCE [LARGE SCALE GENOMIC DNA]</scope>
    <source>
        <strain evidence="17">cv. AL8/78</strain>
    </source>
</reference>
<dbReference type="AlphaFoldDB" id="A0A453QA48"/>
<evidence type="ECO:0000256" key="11">
    <source>
        <dbReference type="ARBA" id="ARBA00022989"/>
    </source>
</evidence>
<keyword evidence="12" id="KW-0472">Membrane</keyword>
<dbReference type="Proteomes" id="UP000015105">
    <property type="component" value="Chromosome 7D"/>
</dbReference>
<dbReference type="PROSITE" id="PS50011">
    <property type="entry name" value="PROTEIN_KINASE_DOM"/>
    <property type="match status" value="3"/>
</dbReference>
<keyword evidence="10 15" id="KW-0067">ATP-binding</keyword>
<organism evidence="17 18">
    <name type="scientific">Aegilops tauschii subsp. strangulata</name>
    <name type="common">Goatgrass</name>
    <dbReference type="NCBI Taxonomy" id="200361"/>
    <lineage>
        <taxon>Eukaryota</taxon>
        <taxon>Viridiplantae</taxon>
        <taxon>Streptophyta</taxon>
        <taxon>Embryophyta</taxon>
        <taxon>Tracheophyta</taxon>
        <taxon>Spermatophyta</taxon>
        <taxon>Magnoliopsida</taxon>
        <taxon>Liliopsida</taxon>
        <taxon>Poales</taxon>
        <taxon>Poaceae</taxon>
        <taxon>BOP clade</taxon>
        <taxon>Pooideae</taxon>
        <taxon>Triticodae</taxon>
        <taxon>Triticeae</taxon>
        <taxon>Triticinae</taxon>
        <taxon>Aegilops</taxon>
    </lineage>
</organism>
<evidence type="ECO:0000256" key="15">
    <source>
        <dbReference type="PROSITE-ProRule" id="PRU10141"/>
    </source>
</evidence>
<dbReference type="SUPFAM" id="SSF56112">
    <property type="entry name" value="Protein kinase-like (PK-like)"/>
    <property type="match status" value="3"/>
</dbReference>
<dbReference type="STRING" id="200361.A0A453QA48"/>
<feature type="domain" description="Protein kinase" evidence="16">
    <location>
        <begin position="643"/>
        <end position="923"/>
    </location>
</feature>
<evidence type="ECO:0000313" key="18">
    <source>
        <dbReference type="Proteomes" id="UP000015105"/>
    </source>
</evidence>
<dbReference type="Gene3D" id="1.10.510.10">
    <property type="entry name" value="Transferase(Phosphotransferase) domain 1"/>
    <property type="match status" value="3"/>
</dbReference>
<dbReference type="OrthoDB" id="633211at2759"/>
<keyword evidence="9" id="KW-0418">Kinase</keyword>
<name>A0A453QA48_AEGTS</name>
<evidence type="ECO:0000256" key="1">
    <source>
        <dbReference type="ARBA" id="ARBA00004251"/>
    </source>
</evidence>